<name>A0AAN6P9M3_9PEZI</name>
<comment type="caution">
    <text evidence="2">The sequence shown here is derived from an EMBL/GenBank/DDBJ whole genome shotgun (WGS) entry which is preliminary data.</text>
</comment>
<dbReference type="Proteomes" id="UP001303115">
    <property type="component" value="Unassembled WGS sequence"/>
</dbReference>
<reference evidence="3" key="1">
    <citation type="journal article" date="2023" name="Mol. Phylogenet. Evol.">
        <title>Genome-scale phylogeny and comparative genomics of the fungal order Sordariales.</title>
        <authorList>
            <person name="Hensen N."/>
            <person name="Bonometti L."/>
            <person name="Westerberg I."/>
            <person name="Brannstrom I.O."/>
            <person name="Guillou S."/>
            <person name="Cros-Aarteil S."/>
            <person name="Calhoun S."/>
            <person name="Haridas S."/>
            <person name="Kuo A."/>
            <person name="Mondo S."/>
            <person name="Pangilinan J."/>
            <person name="Riley R."/>
            <person name="LaButti K."/>
            <person name="Andreopoulos B."/>
            <person name="Lipzen A."/>
            <person name="Chen C."/>
            <person name="Yan M."/>
            <person name="Daum C."/>
            <person name="Ng V."/>
            <person name="Clum A."/>
            <person name="Steindorff A."/>
            <person name="Ohm R.A."/>
            <person name="Martin F."/>
            <person name="Silar P."/>
            <person name="Natvig D.O."/>
            <person name="Lalanne C."/>
            <person name="Gautier V."/>
            <person name="Ament-Velasquez S.L."/>
            <person name="Kruys A."/>
            <person name="Hutchinson M.I."/>
            <person name="Powell A.J."/>
            <person name="Barry K."/>
            <person name="Miller A.N."/>
            <person name="Grigoriev I.V."/>
            <person name="Debuchy R."/>
            <person name="Gladieux P."/>
            <person name="Hiltunen Thoren M."/>
            <person name="Johannesson H."/>
        </authorList>
    </citation>
    <scope>NUCLEOTIDE SEQUENCE [LARGE SCALE GENOMIC DNA]</scope>
    <source>
        <strain evidence="3">CBS 284.82</strain>
    </source>
</reference>
<dbReference type="AlphaFoldDB" id="A0AAN6P9M3"/>
<evidence type="ECO:0000259" key="1">
    <source>
        <dbReference type="Pfam" id="PF22607"/>
    </source>
</evidence>
<evidence type="ECO:0000313" key="3">
    <source>
        <dbReference type="Proteomes" id="UP001303115"/>
    </source>
</evidence>
<protein>
    <recommendedName>
        <fullName evidence="1">2,6-dihydroxypyridine 3-monooxygenase substrate binding domain-containing protein</fullName>
    </recommendedName>
</protein>
<dbReference type="InterPro" id="IPR054707">
    <property type="entry name" value="DhpH_subs-bd"/>
</dbReference>
<dbReference type="Pfam" id="PF22607">
    <property type="entry name" value="FAD_binding-like"/>
    <property type="match status" value="1"/>
</dbReference>
<gene>
    <name evidence="2" type="ORF">C8A01DRAFT_39225</name>
</gene>
<dbReference type="PANTHER" id="PTHR47469">
    <property type="entry name" value="MONOOXYGENASE-LIKE"/>
    <property type="match status" value="1"/>
</dbReference>
<proteinExistence type="predicted"/>
<dbReference type="InterPro" id="IPR053212">
    <property type="entry name" value="DHP_3-monooxygenase"/>
</dbReference>
<evidence type="ECO:0000313" key="2">
    <source>
        <dbReference type="EMBL" id="KAK4034299.1"/>
    </source>
</evidence>
<dbReference type="SUPFAM" id="SSF54373">
    <property type="entry name" value="FAD-linked reductases, C-terminal domain"/>
    <property type="match status" value="1"/>
</dbReference>
<keyword evidence="3" id="KW-1185">Reference proteome</keyword>
<dbReference type="EMBL" id="MU854485">
    <property type="protein sequence ID" value="KAK4034299.1"/>
    <property type="molecule type" value="Genomic_DNA"/>
</dbReference>
<dbReference type="Gene3D" id="3.50.50.60">
    <property type="entry name" value="FAD/NAD(P)-binding domain"/>
    <property type="match status" value="1"/>
</dbReference>
<sequence>MHFVIVGGSLGGLATGIALKALGHDTTILERNTAPLLHDQGAGIIAGSHALDFLERYNRSRRQEVAVRSDRRQYLNREGNVVHEGGSEQYMSSWDLTYHLMRANYDGVANPYCDVPPPDRSHGKAVYLHDHTVTAVVDAGDNSIRVSWQSTSDPSRTGILDADRAVGADGPSSFVRSLFTPGLERKYAGYCALRGTVVEHEASSEARATLANRFTFYHGPGVQILAYLIPGVHGTVEPGQRLINFVYYANFPEGSPELDGILTDRHGRRRRITVPPGLTDPKAWEHQQAIARERLPPQFAELVCKAQRPFVQAVTDVLSPANEFLGGKVVLVGDALASFRPHTVASTSQAAFDAMLYADYVAGRVGRDEWKRLTMGYARFVYKRGVDMGERSQHQLLPLEEYVRDRDEASVPIRGEMFPESATAI</sequence>
<organism evidence="2 3">
    <name type="scientific">Parachaetomium inaequale</name>
    <dbReference type="NCBI Taxonomy" id="2588326"/>
    <lineage>
        <taxon>Eukaryota</taxon>
        <taxon>Fungi</taxon>
        <taxon>Dikarya</taxon>
        <taxon>Ascomycota</taxon>
        <taxon>Pezizomycotina</taxon>
        <taxon>Sordariomycetes</taxon>
        <taxon>Sordariomycetidae</taxon>
        <taxon>Sordariales</taxon>
        <taxon>Chaetomiaceae</taxon>
        <taxon>Parachaetomium</taxon>
    </lineage>
</organism>
<accession>A0AAN6P9M3</accession>
<dbReference type="Gene3D" id="3.30.9.60">
    <property type="match status" value="1"/>
</dbReference>
<dbReference type="InterPro" id="IPR036188">
    <property type="entry name" value="FAD/NAD-bd_sf"/>
</dbReference>
<dbReference type="SUPFAM" id="SSF51905">
    <property type="entry name" value="FAD/NAD(P)-binding domain"/>
    <property type="match status" value="1"/>
</dbReference>
<dbReference type="PANTHER" id="PTHR47469:SF2">
    <property type="entry name" value="OS06G0597600 PROTEIN"/>
    <property type="match status" value="1"/>
</dbReference>
<feature type="domain" description="2,6-dihydroxypyridine 3-monooxygenase substrate binding" evidence="1">
    <location>
        <begin position="187"/>
        <end position="316"/>
    </location>
</feature>